<organism evidence="3 4">
    <name type="scientific">Prevotella lacticifex</name>
    <dbReference type="NCBI Taxonomy" id="2854755"/>
    <lineage>
        <taxon>Bacteria</taxon>
        <taxon>Pseudomonadati</taxon>
        <taxon>Bacteroidota</taxon>
        <taxon>Bacteroidia</taxon>
        <taxon>Bacteroidales</taxon>
        <taxon>Prevotellaceae</taxon>
        <taxon>Prevotella</taxon>
    </lineage>
</organism>
<evidence type="ECO:0000256" key="1">
    <source>
        <dbReference type="ARBA" id="ARBA00022729"/>
    </source>
</evidence>
<gene>
    <name evidence="3" type="ORF">PRLR5076_23090</name>
</gene>
<protein>
    <submittedName>
        <fullName evidence="3">Phosphate ABC transporter substrate-binding protein</fullName>
    </submittedName>
</protein>
<dbReference type="Proteomes" id="UP000825483">
    <property type="component" value="Unassembled WGS sequence"/>
</dbReference>
<evidence type="ECO:0000313" key="4">
    <source>
        <dbReference type="Proteomes" id="UP000825483"/>
    </source>
</evidence>
<dbReference type="PROSITE" id="PS51257">
    <property type="entry name" value="PROKAR_LIPOPROTEIN"/>
    <property type="match status" value="1"/>
</dbReference>
<dbReference type="RefSeq" id="WP_223925469.1">
    <property type="nucleotide sequence ID" value="NZ_BPTU01000002.1"/>
</dbReference>
<feature type="domain" description="PBP" evidence="2">
    <location>
        <begin position="32"/>
        <end position="289"/>
    </location>
</feature>
<comment type="caution">
    <text evidence="3">The sequence shown here is derived from an EMBL/GenBank/DDBJ whole genome shotgun (WGS) entry which is preliminary data.</text>
</comment>
<dbReference type="GeneID" id="72466499"/>
<dbReference type="EMBL" id="BPUB01000002">
    <property type="protein sequence ID" value="GJG59458.1"/>
    <property type="molecule type" value="Genomic_DNA"/>
</dbReference>
<evidence type="ECO:0000259" key="2">
    <source>
        <dbReference type="Pfam" id="PF12849"/>
    </source>
</evidence>
<dbReference type="InterPro" id="IPR050811">
    <property type="entry name" value="Phosphate_ABC_transporter"/>
</dbReference>
<name>A0A9R1CBA6_9BACT</name>
<dbReference type="Pfam" id="PF12849">
    <property type="entry name" value="PBP_like_2"/>
    <property type="match status" value="1"/>
</dbReference>
<dbReference type="AlphaFoldDB" id="A0A9R1CBA6"/>
<evidence type="ECO:0000313" key="3">
    <source>
        <dbReference type="EMBL" id="GJG59458.1"/>
    </source>
</evidence>
<dbReference type="PANTHER" id="PTHR30570">
    <property type="entry name" value="PERIPLASMIC PHOSPHATE BINDING COMPONENT OF PHOSPHATE ABC TRANSPORTER"/>
    <property type="match status" value="1"/>
</dbReference>
<dbReference type="PANTHER" id="PTHR30570:SF1">
    <property type="entry name" value="PHOSPHATE-BINDING PROTEIN PSTS"/>
    <property type="match status" value="1"/>
</dbReference>
<dbReference type="SUPFAM" id="SSF53850">
    <property type="entry name" value="Periplasmic binding protein-like II"/>
    <property type="match status" value="1"/>
</dbReference>
<keyword evidence="1" id="KW-0732">Signal</keyword>
<sequence>MKRPIFYILVGLVLTSVLFTSCEEKKHKGGRTDTPTSGVMAFASDESFSPIIEEEREMFQDMYPEAKLKPIYTNEYDEVDMLMRGKIFLAITSRDFTPKQLKYLQDNNFQPTAIKLAYDALALIVNKNNNDTCISVKDVKRILSGEVTDWSQIYPGSRRGKIKIVFDNPKSSTVKFCEDSILGGHGISNVNASAVKTSQGVIDFVEKTPNAIGVIGSNWLNDKRDTTNCTFKKNIHVMSVSKMDKATEMNSWKPYQAYIFNGRYPFIRTIYALINDPINGLPWSFAHFIQGPKGQLIIFRSSLLPYSADVQMREIEVKTE</sequence>
<dbReference type="InterPro" id="IPR024370">
    <property type="entry name" value="PBP_domain"/>
</dbReference>
<proteinExistence type="predicted"/>
<accession>A0A9R1CBA6</accession>
<reference evidence="3" key="1">
    <citation type="journal article" date="2022" name="Int. J. Syst. Evol. Microbiol.">
        <title>Prevotella lacticifex sp. nov., isolated from the rumen of cows.</title>
        <authorList>
            <person name="Shinkai T."/>
            <person name="Ikeyama N."/>
            <person name="Kumagai M."/>
            <person name="Ohmori H."/>
            <person name="Sakamoto M."/>
            <person name="Ohkuma M."/>
            <person name="Mitsumori M."/>
        </authorList>
    </citation>
    <scope>NUCLEOTIDE SEQUENCE</scope>
    <source>
        <strain evidence="3">R5076</strain>
    </source>
</reference>
<dbReference type="Gene3D" id="3.40.190.10">
    <property type="entry name" value="Periplasmic binding protein-like II"/>
    <property type="match status" value="2"/>
</dbReference>
<keyword evidence="4" id="KW-1185">Reference proteome</keyword>